<dbReference type="Proteomes" id="UP000076480">
    <property type="component" value="Unassembled WGS sequence"/>
</dbReference>
<dbReference type="EMBL" id="JYDC01000108">
    <property type="protein sequence ID" value="KZL35806.1"/>
    <property type="molecule type" value="Genomic_DNA"/>
</dbReference>
<feature type="region of interest" description="Disordered" evidence="1">
    <location>
        <begin position="19"/>
        <end position="47"/>
    </location>
</feature>
<evidence type="ECO:0000256" key="1">
    <source>
        <dbReference type="SAM" id="MobiDB-lite"/>
    </source>
</evidence>
<reference evidence="2 3" key="1">
    <citation type="submission" date="2015-02" db="EMBL/GenBank/DDBJ databases">
        <title>Draft genome sequence of Lactobacillus collinoides CUPV2371 isolated from a natural cider, the first genome sequence of a strain of this species.</title>
        <authorList>
            <person name="Puertas A.I."/>
            <person name="Spano G."/>
            <person name="Capozzi V."/>
            <person name="Lamontanara A."/>
            <person name="Orru L."/>
            <person name="Duenas M.T."/>
        </authorList>
    </citation>
    <scope>NUCLEOTIDE SEQUENCE [LARGE SCALE GENOMIC DNA]</scope>
    <source>
        <strain evidence="2 3">237</strain>
    </source>
</reference>
<proteinExistence type="predicted"/>
<feature type="compositionally biased region" description="Polar residues" evidence="1">
    <location>
        <begin position="22"/>
        <end position="31"/>
    </location>
</feature>
<evidence type="ECO:0000313" key="2">
    <source>
        <dbReference type="EMBL" id="KZL35806.1"/>
    </source>
</evidence>
<evidence type="ECO:0000313" key="3">
    <source>
        <dbReference type="Proteomes" id="UP000076480"/>
    </source>
</evidence>
<sequence length="85" mass="9047">MQVRAWLKFWRVGGWVKPRSGNGLTISGTKTSESWQHGSGSQSGSDARVTVSEPYVAFGTGVREVVATAFRSSSSWADGPDDLAG</sequence>
<name>A0A166FU94_SECCO</name>
<accession>A0A166FU94</accession>
<keyword evidence="3" id="KW-1185">Reference proteome</keyword>
<dbReference type="PATRIC" id="fig|33960.6.peg.265"/>
<organism evidence="2 3">
    <name type="scientific">Secundilactobacillus collinoides</name>
    <name type="common">Lactobacillus collinoides</name>
    <dbReference type="NCBI Taxonomy" id="33960"/>
    <lineage>
        <taxon>Bacteria</taxon>
        <taxon>Bacillati</taxon>
        <taxon>Bacillota</taxon>
        <taxon>Bacilli</taxon>
        <taxon>Lactobacillales</taxon>
        <taxon>Lactobacillaceae</taxon>
        <taxon>Secundilactobacillus</taxon>
    </lineage>
</organism>
<dbReference type="AlphaFoldDB" id="A0A166FU94"/>
<gene>
    <name evidence="2" type="ORF">TY91_15510</name>
</gene>
<protein>
    <submittedName>
        <fullName evidence="2">Uncharacterized protein</fullName>
    </submittedName>
</protein>
<feature type="compositionally biased region" description="Low complexity" evidence="1">
    <location>
        <begin position="32"/>
        <end position="45"/>
    </location>
</feature>
<comment type="caution">
    <text evidence="2">The sequence shown here is derived from an EMBL/GenBank/DDBJ whole genome shotgun (WGS) entry which is preliminary data.</text>
</comment>